<dbReference type="PANTHER" id="PTHR24252">
    <property type="entry name" value="ACROSIN-RELATED"/>
    <property type="match status" value="1"/>
</dbReference>
<evidence type="ECO:0000313" key="9">
    <source>
        <dbReference type="Proteomes" id="UP000192223"/>
    </source>
</evidence>
<keyword evidence="6" id="KW-0645">Protease</keyword>
<comment type="subcellular location">
    <subcellularLocation>
        <location evidence="1">Secreted</location>
    </subcellularLocation>
</comment>
<organism evidence="9 10">
    <name type="scientific">Agrilus planipennis</name>
    <name type="common">Emerald ash borer</name>
    <name type="synonym">Agrilus marcopoli</name>
    <dbReference type="NCBI Taxonomy" id="224129"/>
    <lineage>
        <taxon>Eukaryota</taxon>
        <taxon>Metazoa</taxon>
        <taxon>Ecdysozoa</taxon>
        <taxon>Arthropoda</taxon>
        <taxon>Hexapoda</taxon>
        <taxon>Insecta</taxon>
        <taxon>Pterygota</taxon>
        <taxon>Neoptera</taxon>
        <taxon>Endopterygota</taxon>
        <taxon>Coleoptera</taxon>
        <taxon>Polyphaga</taxon>
        <taxon>Elateriformia</taxon>
        <taxon>Buprestoidea</taxon>
        <taxon>Buprestidae</taxon>
        <taxon>Agrilinae</taxon>
        <taxon>Agrilus</taxon>
    </lineage>
</organism>
<dbReference type="Gene3D" id="2.40.10.10">
    <property type="entry name" value="Trypsin-like serine proteases"/>
    <property type="match status" value="1"/>
</dbReference>
<dbReference type="InterPro" id="IPR009003">
    <property type="entry name" value="Peptidase_S1_PA"/>
</dbReference>
<dbReference type="InterPro" id="IPR018114">
    <property type="entry name" value="TRYPSIN_HIS"/>
</dbReference>
<dbReference type="InterPro" id="IPR001314">
    <property type="entry name" value="Peptidase_S1A"/>
</dbReference>
<name>A0A1W4XL79_AGRPL</name>
<keyword evidence="3" id="KW-1015">Disulfide bond</keyword>
<evidence type="ECO:0000313" key="10">
    <source>
        <dbReference type="RefSeq" id="XP_018333140.1"/>
    </source>
</evidence>
<dbReference type="GO" id="GO:0005576">
    <property type="term" value="C:extracellular region"/>
    <property type="evidence" value="ECO:0007669"/>
    <property type="project" value="UniProtKB-SubCell"/>
</dbReference>
<evidence type="ECO:0000256" key="6">
    <source>
        <dbReference type="RuleBase" id="RU363034"/>
    </source>
</evidence>
<dbReference type="SMART" id="SM00020">
    <property type="entry name" value="Tryp_SPc"/>
    <property type="match status" value="1"/>
</dbReference>
<evidence type="ECO:0000256" key="1">
    <source>
        <dbReference type="ARBA" id="ARBA00004613"/>
    </source>
</evidence>
<feature type="domain" description="Peptidase S1" evidence="8">
    <location>
        <begin position="99"/>
        <end position="363"/>
    </location>
</feature>
<evidence type="ECO:0000256" key="4">
    <source>
        <dbReference type="ARBA" id="ARBA00068096"/>
    </source>
</evidence>
<proteinExistence type="predicted"/>
<dbReference type="STRING" id="224129.A0A1W4XL79"/>
<keyword evidence="7" id="KW-0732">Signal</keyword>
<dbReference type="InParanoid" id="A0A1W4XL79"/>
<evidence type="ECO:0000256" key="7">
    <source>
        <dbReference type="SAM" id="SignalP"/>
    </source>
</evidence>
<dbReference type="GO" id="GO:0006508">
    <property type="term" value="P:proteolysis"/>
    <property type="evidence" value="ECO:0007669"/>
    <property type="project" value="UniProtKB-KW"/>
</dbReference>
<keyword evidence="9" id="KW-1185">Reference proteome</keyword>
<dbReference type="RefSeq" id="XP_018333140.1">
    <property type="nucleotide sequence ID" value="XM_018477638.1"/>
</dbReference>
<dbReference type="CDD" id="cd00190">
    <property type="entry name" value="Tryp_SPc"/>
    <property type="match status" value="1"/>
</dbReference>
<dbReference type="AlphaFoldDB" id="A0A1W4XL79"/>
<keyword evidence="6" id="KW-0720">Serine protease</keyword>
<dbReference type="GO" id="GO:0004252">
    <property type="term" value="F:serine-type endopeptidase activity"/>
    <property type="evidence" value="ECO:0007669"/>
    <property type="project" value="InterPro"/>
</dbReference>
<dbReference type="GeneID" id="108742430"/>
<dbReference type="InterPro" id="IPR043504">
    <property type="entry name" value="Peptidase_S1_PA_chymotrypsin"/>
</dbReference>
<keyword evidence="6" id="KW-0378">Hydrolase</keyword>
<feature type="chain" id="PRO_5010698058" description="Phenoloxidase-activating factor 2" evidence="7">
    <location>
        <begin position="18"/>
        <end position="365"/>
    </location>
</feature>
<dbReference type="KEGG" id="apln:108742430"/>
<dbReference type="InterPro" id="IPR001254">
    <property type="entry name" value="Trypsin_dom"/>
</dbReference>
<evidence type="ECO:0000256" key="5">
    <source>
        <dbReference type="ARBA" id="ARBA00076468"/>
    </source>
</evidence>
<dbReference type="PANTHER" id="PTHR24252:SF7">
    <property type="entry name" value="HYALIN"/>
    <property type="match status" value="1"/>
</dbReference>
<dbReference type="FunFam" id="2.40.10.10:FF:000038">
    <property type="entry name" value="Serine protease"/>
    <property type="match status" value="1"/>
</dbReference>
<sequence length="365" mass="41001">MRLLIYLMGYTLANVLAILERELRSDRHRRYLGLGRRFKINRRYQECVGPGDLPGHCKHPLFCAMNVVGSSKNPVEHLCVIEKTFVGVCCPDDILLSNIVGSRIIMDLPAGGEDYDEQQNFTMGCGIFIDEKPQQSSAKEWPWLASLYDPETSKPFCGGALITDRHILTAAHCTEGRTPSDMRVRLGEYDYARPDETRARNFEISEIKEHEEFELSTYFNDIAILTLTNATGFNTYIWPICLPPLNKNYVNETVIVAGWGQISYSGNTSNILRQVEIPVWEHERCADSFVQTINEKTICAAAYEGGRDSCKGDSGGPLLHQLPNGRWVIIGIVSWGIGCGQKGQPGIYTRVDSYIPWILTNTIAK</sequence>
<dbReference type="PROSITE" id="PS00135">
    <property type="entry name" value="TRYPSIN_SER"/>
    <property type="match status" value="1"/>
</dbReference>
<dbReference type="PROSITE" id="PS50240">
    <property type="entry name" value="TRYPSIN_DOM"/>
    <property type="match status" value="1"/>
</dbReference>
<dbReference type="PROSITE" id="PS00134">
    <property type="entry name" value="TRYPSIN_HIS"/>
    <property type="match status" value="1"/>
</dbReference>
<accession>A0A1W4XL79</accession>
<gene>
    <name evidence="10" type="primary">LOC108742430</name>
</gene>
<keyword evidence="2" id="KW-0964">Secreted</keyword>
<evidence type="ECO:0000256" key="2">
    <source>
        <dbReference type="ARBA" id="ARBA00022525"/>
    </source>
</evidence>
<dbReference type="Proteomes" id="UP000192223">
    <property type="component" value="Unplaced"/>
</dbReference>
<protein>
    <recommendedName>
        <fullName evidence="4">Phenoloxidase-activating factor 2</fullName>
    </recommendedName>
    <alternativeName>
        <fullName evidence="5">Prophenoloxidase-activating factor II</fullName>
    </alternativeName>
</protein>
<feature type="signal peptide" evidence="7">
    <location>
        <begin position="1"/>
        <end position="17"/>
    </location>
</feature>
<dbReference type="PRINTS" id="PR00722">
    <property type="entry name" value="CHYMOTRYPSIN"/>
</dbReference>
<dbReference type="InterPro" id="IPR033116">
    <property type="entry name" value="TRYPSIN_SER"/>
</dbReference>
<dbReference type="SUPFAM" id="SSF50494">
    <property type="entry name" value="Trypsin-like serine proteases"/>
    <property type="match status" value="1"/>
</dbReference>
<dbReference type="OrthoDB" id="5918597at2759"/>
<evidence type="ECO:0000259" key="8">
    <source>
        <dbReference type="PROSITE" id="PS50240"/>
    </source>
</evidence>
<evidence type="ECO:0000256" key="3">
    <source>
        <dbReference type="ARBA" id="ARBA00023157"/>
    </source>
</evidence>
<reference evidence="10" key="1">
    <citation type="submission" date="2025-08" db="UniProtKB">
        <authorList>
            <consortium name="RefSeq"/>
        </authorList>
    </citation>
    <scope>IDENTIFICATION</scope>
    <source>
        <tissue evidence="10">Entire body</tissue>
    </source>
</reference>
<dbReference type="Pfam" id="PF00089">
    <property type="entry name" value="Trypsin"/>
    <property type="match status" value="1"/>
</dbReference>